<keyword evidence="1" id="KW-0614">Plasmid</keyword>
<protein>
    <submittedName>
        <fullName evidence="1">Uncharacterized protein</fullName>
    </submittedName>
</protein>
<geneLocation type="plasmid" evidence="1">
    <name>pTfr153</name>
</geneLocation>
<organism evidence="1">
    <name type="scientific">Thiothrix fructosivorans</name>
    <dbReference type="NCBI Taxonomy" id="111770"/>
    <lineage>
        <taxon>Bacteria</taxon>
        <taxon>Pseudomonadati</taxon>
        <taxon>Pseudomonadota</taxon>
        <taxon>Gammaproteobacteria</taxon>
        <taxon>Thiotrichales</taxon>
        <taxon>Thiotrichaceae</taxon>
        <taxon>Thiothrix</taxon>
    </lineage>
</organism>
<reference evidence="1" key="1">
    <citation type="submission" date="2021-04" db="EMBL/GenBank/DDBJ databases">
        <title>Complete Genome and methylome analysis of Thiothrix fructosivorans ATCC 49748.</title>
        <authorList>
            <person name="Fomenkov A."/>
            <person name="Sun L."/>
            <person name="Vincze T."/>
            <person name="Grabovich M.Y."/>
            <person name="Roberts R.J."/>
        </authorList>
    </citation>
    <scope>NUCLEOTIDE SEQUENCE</scope>
    <source>
        <strain evidence="1">ATCC 49748</strain>
        <plasmid evidence="1">pTfr153</plasmid>
    </source>
</reference>
<name>A0A8B0SLB0_9GAMM</name>
<proteinExistence type="predicted"/>
<gene>
    <name evidence="1" type="ORF">J1836_020340</name>
</gene>
<dbReference type="EMBL" id="CP072750">
    <property type="protein sequence ID" value="QTX13053.1"/>
    <property type="molecule type" value="Genomic_DNA"/>
</dbReference>
<dbReference type="RefSeq" id="WP_207249169.1">
    <property type="nucleotide sequence ID" value="NZ_CP072750.1"/>
</dbReference>
<sequence length="66" mass="7270">MDAPRLVLLTQNAGFFCGKHKKTENEELFTSSVNGDDKTTNSAYIQLSTKVMNKKTGQEASLMTSI</sequence>
<dbReference type="AlphaFoldDB" id="A0A8B0SLB0"/>
<evidence type="ECO:0000313" key="1">
    <source>
        <dbReference type="EMBL" id="QTX13053.1"/>
    </source>
</evidence>
<accession>A0A8B0SLB0</accession>